<keyword evidence="1" id="KW-0732">Signal</keyword>
<gene>
    <name evidence="2" type="ORF">HME9302_02052</name>
</gene>
<evidence type="ECO:0000313" key="2">
    <source>
        <dbReference type="EMBL" id="RDC60836.1"/>
    </source>
</evidence>
<feature type="signal peptide" evidence="1">
    <location>
        <begin position="1"/>
        <end position="23"/>
    </location>
</feature>
<dbReference type="RefSeq" id="WP_115366918.1">
    <property type="nucleotide sequence ID" value="NZ_QBKA01000002.1"/>
</dbReference>
<proteinExistence type="predicted"/>
<dbReference type="EMBL" id="QBKA01000002">
    <property type="protein sequence ID" value="RDC60836.1"/>
    <property type="molecule type" value="Genomic_DNA"/>
</dbReference>
<accession>A0A369QC72</accession>
<comment type="caution">
    <text evidence="2">The sequence shown here is derived from an EMBL/GenBank/DDBJ whole genome shotgun (WGS) entry which is preliminary data.</text>
</comment>
<dbReference type="AlphaFoldDB" id="A0A369QC72"/>
<dbReference type="OrthoDB" id="7428574at2"/>
<evidence type="ECO:0000313" key="3">
    <source>
        <dbReference type="Proteomes" id="UP000253727"/>
    </source>
</evidence>
<dbReference type="Proteomes" id="UP000253727">
    <property type="component" value="Unassembled WGS sequence"/>
</dbReference>
<reference evidence="2 3" key="1">
    <citation type="submission" date="2018-04" db="EMBL/GenBank/DDBJ databases">
        <title>Altererythrobacter sp. HME9302 genome sequencing and assembly.</title>
        <authorList>
            <person name="Kang H."/>
            <person name="Kim H."/>
            <person name="Joh K."/>
        </authorList>
    </citation>
    <scope>NUCLEOTIDE SEQUENCE [LARGE SCALE GENOMIC DNA]</scope>
    <source>
        <strain evidence="2 3">HME9302</strain>
    </source>
</reference>
<feature type="chain" id="PRO_5017075134" evidence="1">
    <location>
        <begin position="24"/>
        <end position="130"/>
    </location>
</feature>
<evidence type="ECO:0000256" key="1">
    <source>
        <dbReference type="SAM" id="SignalP"/>
    </source>
</evidence>
<name>A0A369QC72_9SPHN</name>
<organism evidence="2 3">
    <name type="scientific">Alteripontixanthobacter maritimus</name>
    <dbReference type="NCBI Taxonomy" id="2161824"/>
    <lineage>
        <taxon>Bacteria</taxon>
        <taxon>Pseudomonadati</taxon>
        <taxon>Pseudomonadota</taxon>
        <taxon>Alphaproteobacteria</taxon>
        <taxon>Sphingomonadales</taxon>
        <taxon>Erythrobacteraceae</taxon>
        <taxon>Alteripontixanthobacter</taxon>
    </lineage>
</organism>
<sequence>MRKRFNFLVIAAGTALLAAPLTAAPGDANADEFYRDAKELNAKGMRAMFDKRTKPRMAQIKDAAETVKAANEVATKAGKPLYCVPAAARKKGIDVPFIISRLGAIPESRRKTMTLKKAWREVLVTEYPCS</sequence>
<protein>
    <submittedName>
        <fullName evidence="2">Uncharacterized protein</fullName>
    </submittedName>
</protein>
<keyword evidence="3" id="KW-1185">Reference proteome</keyword>